<evidence type="ECO:0008006" key="2">
    <source>
        <dbReference type="Google" id="ProtNLM"/>
    </source>
</evidence>
<organism evidence="1">
    <name type="scientific">uncultured Caudovirales phage</name>
    <dbReference type="NCBI Taxonomy" id="2100421"/>
    <lineage>
        <taxon>Viruses</taxon>
        <taxon>Duplodnaviria</taxon>
        <taxon>Heunggongvirae</taxon>
        <taxon>Uroviricota</taxon>
        <taxon>Caudoviricetes</taxon>
        <taxon>Peduoviridae</taxon>
        <taxon>Maltschvirus</taxon>
        <taxon>Maltschvirus maltsch</taxon>
    </lineage>
</organism>
<evidence type="ECO:0000313" key="1">
    <source>
        <dbReference type="EMBL" id="CAB4159776.1"/>
    </source>
</evidence>
<reference evidence="1" key="1">
    <citation type="submission" date="2020-04" db="EMBL/GenBank/DDBJ databases">
        <authorList>
            <person name="Chiriac C."/>
            <person name="Salcher M."/>
            <person name="Ghai R."/>
            <person name="Kavagutti S V."/>
        </authorList>
    </citation>
    <scope>NUCLEOTIDE SEQUENCE</scope>
</reference>
<gene>
    <name evidence="1" type="ORF">UFOVP718_17</name>
</gene>
<name>A0A6J5NPS9_9CAUD</name>
<accession>A0A6J5NPS9</accession>
<dbReference type="EMBL" id="LR796694">
    <property type="protein sequence ID" value="CAB4159776.1"/>
    <property type="molecule type" value="Genomic_DNA"/>
</dbReference>
<protein>
    <recommendedName>
        <fullName evidence="2">Gp6 domain containing protein</fullName>
    </recommendedName>
</protein>
<proteinExistence type="predicted"/>
<sequence>MAAYSVTQKYLVDNYAVVVLLTNADPLEVGQSFTLAGVDATFNGSYTVVALPQFRFIGVDEYGFFLYDPEQPIQHQVLFAKTAANVIISPATGTLTTTPTCTWITADSQVEDWLGIGTATAADQTFITQCRLAANEFCFRRRQEAGYKDSLTTVPNASVTLGTVAYAGFLYRQRGAVTDFAGFDGLAAGGSMGLSPMIKQLLGIDRPAVF</sequence>